<comment type="caution">
    <text evidence="3">The sequence shown here is derived from an EMBL/GenBank/DDBJ whole genome shotgun (WGS) entry which is preliminary data.</text>
</comment>
<evidence type="ECO:0000256" key="1">
    <source>
        <dbReference type="ARBA" id="ARBA00007637"/>
    </source>
</evidence>
<gene>
    <name evidence="3" type="ORF">ACFPXP_05980</name>
</gene>
<dbReference type="InterPro" id="IPR036291">
    <property type="entry name" value="NAD(P)-bd_dom_sf"/>
</dbReference>
<dbReference type="SUPFAM" id="SSF51735">
    <property type="entry name" value="NAD(P)-binding Rossmann-fold domains"/>
    <property type="match status" value="1"/>
</dbReference>
<dbReference type="PANTHER" id="PTHR43000">
    <property type="entry name" value="DTDP-D-GLUCOSE 4,6-DEHYDRATASE-RELATED"/>
    <property type="match status" value="1"/>
</dbReference>
<accession>A0ABW1ILR3</accession>
<dbReference type="Gene3D" id="3.40.50.720">
    <property type="entry name" value="NAD(P)-binding Rossmann-like Domain"/>
    <property type="match status" value="1"/>
</dbReference>
<protein>
    <submittedName>
        <fullName evidence="3">NAD-dependent epimerase/dehydratase family protein</fullName>
    </submittedName>
</protein>
<dbReference type="EMBL" id="JBHSQV010000035">
    <property type="protein sequence ID" value="MFC5985980.1"/>
    <property type="molecule type" value="Genomic_DNA"/>
</dbReference>
<dbReference type="Pfam" id="PF01370">
    <property type="entry name" value="Epimerase"/>
    <property type="match status" value="1"/>
</dbReference>
<name>A0ABW1ILR3_9BACL</name>
<keyword evidence="4" id="KW-1185">Reference proteome</keyword>
<sequence length="307" mass="34630">MQIIFGAGALGQAVMRELLRKGKQVLMVNRSSIPALPEEVEWVQGDARDVHFCNQVCKDADVIYNCIGIPYHKWAQEWPAIQRGIIEGAASSQAKLIYADNLYGYGAHEGPLHENLPYRPVGTKTSVRAKLSQMVLEAHRQGNIRAAIGRGSDFYGPGVRSAVLGERVFQAALLGKPVELIGDIDQPHTHIYIDDFACGLVSLSEKDEALGQIWHIPAAETVTTRQLVELIFHETGCSPKYRIARGPLLTVMGWFSPTMREFKELTYMFHRPFIVDHSKFENAFGIRMTPHQEAVRRTMDWYRKNQK</sequence>
<evidence type="ECO:0000259" key="2">
    <source>
        <dbReference type="Pfam" id="PF01370"/>
    </source>
</evidence>
<dbReference type="RefSeq" id="WP_379893284.1">
    <property type="nucleotide sequence ID" value="NZ_CBCSCT010000004.1"/>
</dbReference>
<dbReference type="InterPro" id="IPR001509">
    <property type="entry name" value="Epimerase_deHydtase"/>
</dbReference>
<evidence type="ECO:0000313" key="3">
    <source>
        <dbReference type="EMBL" id="MFC5985980.1"/>
    </source>
</evidence>
<comment type="similarity">
    <text evidence="1">Belongs to the NAD(P)-dependent epimerase/dehydratase family.</text>
</comment>
<evidence type="ECO:0000313" key="4">
    <source>
        <dbReference type="Proteomes" id="UP001596250"/>
    </source>
</evidence>
<reference evidence="4" key="1">
    <citation type="journal article" date="2019" name="Int. J. Syst. Evol. Microbiol.">
        <title>The Global Catalogue of Microorganisms (GCM) 10K type strain sequencing project: providing services to taxonomists for standard genome sequencing and annotation.</title>
        <authorList>
            <consortium name="The Broad Institute Genomics Platform"/>
            <consortium name="The Broad Institute Genome Sequencing Center for Infectious Disease"/>
            <person name="Wu L."/>
            <person name="Ma J."/>
        </authorList>
    </citation>
    <scope>NUCLEOTIDE SEQUENCE [LARGE SCALE GENOMIC DNA]</scope>
    <source>
        <strain evidence="4">CCM 8749</strain>
    </source>
</reference>
<proteinExistence type="inferred from homology"/>
<dbReference type="Proteomes" id="UP001596250">
    <property type="component" value="Unassembled WGS sequence"/>
</dbReference>
<feature type="domain" description="NAD-dependent epimerase/dehydratase" evidence="2">
    <location>
        <begin position="6"/>
        <end position="209"/>
    </location>
</feature>
<organism evidence="3 4">
    <name type="scientific">Marinicrinis lubricantis</name>
    <dbReference type="NCBI Taxonomy" id="2086470"/>
    <lineage>
        <taxon>Bacteria</taxon>
        <taxon>Bacillati</taxon>
        <taxon>Bacillota</taxon>
        <taxon>Bacilli</taxon>
        <taxon>Bacillales</taxon>
        <taxon>Paenibacillaceae</taxon>
    </lineage>
</organism>